<dbReference type="Proteomes" id="UP000015464">
    <property type="component" value="Unassembled WGS sequence"/>
</dbReference>
<protein>
    <submittedName>
        <fullName evidence="2">Uncharacterized protein</fullName>
    </submittedName>
</protein>
<sequence>MSPPEEDFEETAPLTSEIPPQYEEEYNRRLWQSLLKRYNDLESLLRNGFLVLLTINWIPFILYLIWRYSGDVYESVYKGFAYLTIIPCLILGLACLFSIIGYLQPIVIEFEADSIPMQDLSRKGDTAKR</sequence>
<evidence type="ECO:0000256" key="1">
    <source>
        <dbReference type="SAM" id="Phobius"/>
    </source>
</evidence>
<dbReference type="EMBL" id="KE546995">
    <property type="protein sequence ID" value="EPY49642.1"/>
    <property type="molecule type" value="Genomic_DNA"/>
</dbReference>
<keyword evidence="3" id="KW-1185">Reference proteome</keyword>
<keyword evidence="1" id="KW-0472">Membrane</keyword>
<keyword evidence="1" id="KW-0812">Transmembrane</keyword>
<reference evidence="2 3" key="1">
    <citation type="journal article" date="2011" name="Science">
        <title>Comparative functional genomics of the fission yeasts.</title>
        <authorList>
            <person name="Rhind N."/>
            <person name="Chen Z."/>
            <person name="Yassour M."/>
            <person name="Thompson D.A."/>
            <person name="Haas B.J."/>
            <person name="Habib N."/>
            <person name="Wapinski I."/>
            <person name="Roy S."/>
            <person name="Lin M.F."/>
            <person name="Heiman D.I."/>
            <person name="Young S.K."/>
            <person name="Furuya K."/>
            <person name="Guo Y."/>
            <person name="Pidoux A."/>
            <person name="Chen H.M."/>
            <person name="Robbertse B."/>
            <person name="Goldberg J.M."/>
            <person name="Aoki K."/>
            <person name="Bayne E.H."/>
            <person name="Berlin A.M."/>
            <person name="Desjardins C.A."/>
            <person name="Dobbs E."/>
            <person name="Dukaj L."/>
            <person name="Fan L."/>
            <person name="FitzGerald M.G."/>
            <person name="French C."/>
            <person name="Gujja S."/>
            <person name="Hansen K."/>
            <person name="Keifenheim D."/>
            <person name="Levin J.Z."/>
            <person name="Mosher R.A."/>
            <person name="Mueller C.A."/>
            <person name="Pfiffner J."/>
            <person name="Priest M."/>
            <person name="Russ C."/>
            <person name="Smialowska A."/>
            <person name="Swoboda P."/>
            <person name="Sykes S.M."/>
            <person name="Vaughn M."/>
            <person name="Vengrova S."/>
            <person name="Yoder R."/>
            <person name="Zeng Q."/>
            <person name="Allshire R."/>
            <person name="Baulcombe D."/>
            <person name="Birren B.W."/>
            <person name="Brown W."/>
            <person name="Ekwall K."/>
            <person name="Kellis M."/>
            <person name="Leatherwood J."/>
            <person name="Levin H."/>
            <person name="Margalit H."/>
            <person name="Martienssen R."/>
            <person name="Nieduszynski C.A."/>
            <person name="Spatafora J.W."/>
            <person name="Friedman N."/>
            <person name="Dalgaard J.Z."/>
            <person name="Baumann P."/>
            <person name="Niki H."/>
            <person name="Regev A."/>
            <person name="Nusbaum C."/>
        </authorList>
    </citation>
    <scope>NUCLEOTIDE SEQUENCE [LARGE SCALE GENOMIC DNA]</scope>
    <source>
        <strain evidence="3">OY26 / ATCC MYA-4695 / CBS 11777 / NBRC 106824 / NRRL Y48691</strain>
    </source>
</reference>
<feature type="transmembrane region" description="Helical" evidence="1">
    <location>
        <begin position="44"/>
        <end position="68"/>
    </location>
</feature>
<accession>S9WY32</accession>
<evidence type="ECO:0000313" key="2">
    <source>
        <dbReference type="EMBL" id="EPY49642.1"/>
    </source>
</evidence>
<organism evidence="2 3">
    <name type="scientific">Schizosaccharomyces cryophilus (strain OY26 / ATCC MYA-4695 / CBS 11777 / NBRC 106824 / NRRL Y48691)</name>
    <name type="common">Fission yeast</name>
    <dbReference type="NCBI Taxonomy" id="653667"/>
    <lineage>
        <taxon>Eukaryota</taxon>
        <taxon>Fungi</taxon>
        <taxon>Dikarya</taxon>
        <taxon>Ascomycota</taxon>
        <taxon>Taphrinomycotina</taxon>
        <taxon>Schizosaccharomycetes</taxon>
        <taxon>Schizosaccharomycetales</taxon>
        <taxon>Schizosaccharomycetaceae</taxon>
        <taxon>Schizosaccharomyces</taxon>
    </lineage>
</organism>
<dbReference type="RefSeq" id="XP_013025665.1">
    <property type="nucleotide sequence ID" value="XM_013170211.1"/>
</dbReference>
<name>S9WY32_SCHCR</name>
<dbReference type="GeneID" id="25035851"/>
<dbReference type="HOGENOM" id="CLU_132801_0_0_1"/>
<dbReference type="AlphaFoldDB" id="S9WY32"/>
<keyword evidence="1" id="KW-1133">Transmembrane helix</keyword>
<proteinExistence type="predicted"/>
<feature type="transmembrane region" description="Helical" evidence="1">
    <location>
        <begin position="80"/>
        <end position="103"/>
    </location>
</feature>
<gene>
    <name evidence="2" type="ORF">SPOG_01523</name>
</gene>
<dbReference type="OrthoDB" id="5491752at2759"/>
<evidence type="ECO:0000313" key="3">
    <source>
        <dbReference type="Proteomes" id="UP000015464"/>
    </source>
</evidence>